<dbReference type="EMBL" id="JACAZF010000006">
    <property type="protein sequence ID" value="KAF7302254.1"/>
    <property type="molecule type" value="Genomic_DNA"/>
</dbReference>
<organism evidence="3 4">
    <name type="scientific">Mycena indigotica</name>
    <dbReference type="NCBI Taxonomy" id="2126181"/>
    <lineage>
        <taxon>Eukaryota</taxon>
        <taxon>Fungi</taxon>
        <taxon>Dikarya</taxon>
        <taxon>Basidiomycota</taxon>
        <taxon>Agaricomycotina</taxon>
        <taxon>Agaricomycetes</taxon>
        <taxon>Agaricomycetidae</taxon>
        <taxon>Agaricales</taxon>
        <taxon>Marasmiineae</taxon>
        <taxon>Mycenaceae</taxon>
        <taxon>Mycena</taxon>
    </lineage>
</organism>
<evidence type="ECO:0000259" key="2">
    <source>
        <dbReference type="PROSITE" id="PS50234"/>
    </source>
</evidence>
<keyword evidence="4" id="KW-1185">Reference proteome</keyword>
<reference evidence="3" key="1">
    <citation type="submission" date="2020-05" db="EMBL/GenBank/DDBJ databases">
        <title>Mycena genomes resolve the evolution of fungal bioluminescence.</title>
        <authorList>
            <person name="Tsai I.J."/>
        </authorList>
    </citation>
    <scope>NUCLEOTIDE SEQUENCE</scope>
    <source>
        <strain evidence="3">171206Taipei</strain>
    </source>
</reference>
<proteinExistence type="predicted"/>
<evidence type="ECO:0000313" key="3">
    <source>
        <dbReference type="EMBL" id="KAF7302254.1"/>
    </source>
</evidence>
<dbReference type="SUPFAM" id="SSF53300">
    <property type="entry name" value="vWA-like"/>
    <property type="match status" value="1"/>
</dbReference>
<feature type="compositionally biased region" description="Basic residues" evidence="1">
    <location>
        <begin position="64"/>
        <end position="75"/>
    </location>
</feature>
<protein>
    <recommendedName>
        <fullName evidence="2">VWFA domain-containing protein</fullName>
    </recommendedName>
</protein>
<gene>
    <name evidence="3" type="ORF">MIND_00792400</name>
</gene>
<comment type="caution">
    <text evidence="3">The sequence shown here is derived from an EMBL/GenBank/DDBJ whole genome shotgun (WGS) entry which is preliminary data.</text>
</comment>
<feature type="domain" description="VWFA" evidence="2">
    <location>
        <begin position="94"/>
        <end position="302"/>
    </location>
</feature>
<dbReference type="RefSeq" id="XP_037220254.1">
    <property type="nucleotide sequence ID" value="XM_037364610.1"/>
</dbReference>
<accession>A0A8H6SMW7</accession>
<dbReference type="GeneID" id="59347126"/>
<dbReference type="PROSITE" id="PS50234">
    <property type="entry name" value="VWFA"/>
    <property type="match status" value="1"/>
</dbReference>
<dbReference type="Gene3D" id="3.40.50.410">
    <property type="entry name" value="von Willebrand factor, type A domain"/>
    <property type="match status" value="1"/>
</dbReference>
<sequence>MNNLKSFESDTGKAYTAHCPPVASSSAPRRRSFFSVLSGNTRDISAERQDAPPPAYHSIQSSQQRKHSPRWLRKPGTKYSESFEDELEVLRKYDIVLLVDDSGSMVLPGSKKGRTRWEEAGEALATLAEITQQYDTDGIDIYFLNNRREALNIKSSIEVQQLFSSVKPTGSTPIGERLDQLIKPRLCELEDAVISRDGTPRDRTTREEIKRVNFIVITDGAASDEPRQTIIDAAIRLQAIRNLCLVQLGIQFVQIGNDPTATRALKELDDDLHRAANIRDIVDTTPSAKLKPVSAEGLIKILLGGINRRIDRL</sequence>
<feature type="region of interest" description="Disordered" evidence="1">
    <location>
        <begin position="1"/>
        <end position="30"/>
    </location>
</feature>
<dbReference type="InterPro" id="IPR002035">
    <property type="entry name" value="VWF_A"/>
</dbReference>
<name>A0A8H6SMW7_9AGAR</name>
<dbReference type="InterPro" id="IPR036465">
    <property type="entry name" value="vWFA_dom_sf"/>
</dbReference>
<dbReference type="AlphaFoldDB" id="A0A8H6SMW7"/>
<dbReference type="OrthoDB" id="2142040at2759"/>
<evidence type="ECO:0000256" key="1">
    <source>
        <dbReference type="SAM" id="MobiDB-lite"/>
    </source>
</evidence>
<dbReference type="PANTHER" id="PTHR34706">
    <property type="entry name" value="SLR1338 PROTEIN"/>
    <property type="match status" value="1"/>
</dbReference>
<evidence type="ECO:0000313" key="4">
    <source>
        <dbReference type="Proteomes" id="UP000636479"/>
    </source>
</evidence>
<dbReference type="PANTHER" id="PTHR34706:SF1">
    <property type="entry name" value="VWFA DOMAIN-CONTAINING PROTEIN"/>
    <property type="match status" value="1"/>
</dbReference>
<feature type="region of interest" description="Disordered" evidence="1">
    <location>
        <begin position="43"/>
        <end position="75"/>
    </location>
</feature>
<dbReference type="Proteomes" id="UP000636479">
    <property type="component" value="Unassembled WGS sequence"/>
</dbReference>